<accession>A0A6A4RK96</accession>
<protein>
    <submittedName>
        <fullName evidence="2">Uncharacterized protein</fullName>
    </submittedName>
</protein>
<gene>
    <name evidence="2" type="ORF">F2P81_024897</name>
</gene>
<evidence type="ECO:0000313" key="3">
    <source>
        <dbReference type="Proteomes" id="UP000438429"/>
    </source>
</evidence>
<sequence length="71" mass="8422">MRNVNITGYYNNNATREQQNQRLMRNVNITGYYNNNATRETRAAFMQLLWGEKEQEKPAQDEEKQSTDCTM</sequence>
<dbReference type="Proteomes" id="UP000438429">
    <property type="component" value="Unassembled WGS sequence"/>
</dbReference>
<reference evidence="2 3" key="1">
    <citation type="submission" date="2019-06" db="EMBL/GenBank/DDBJ databases">
        <title>Draft genomes of female and male turbot (Scophthalmus maximus).</title>
        <authorList>
            <person name="Xu H."/>
            <person name="Xu X.-W."/>
            <person name="Shao C."/>
            <person name="Chen S."/>
        </authorList>
    </citation>
    <scope>NUCLEOTIDE SEQUENCE [LARGE SCALE GENOMIC DNA]</scope>
    <source>
        <strain evidence="2">Ysfricsl-2016a</strain>
        <tissue evidence="2">Blood</tissue>
    </source>
</reference>
<proteinExistence type="predicted"/>
<comment type="caution">
    <text evidence="2">The sequence shown here is derived from an EMBL/GenBank/DDBJ whole genome shotgun (WGS) entry which is preliminary data.</text>
</comment>
<evidence type="ECO:0000313" key="2">
    <source>
        <dbReference type="EMBL" id="KAF0022916.1"/>
    </source>
</evidence>
<feature type="region of interest" description="Disordered" evidence="1">
    <location>
        <begin position="52"/>
        <end position="71"/>
    </location>
</feature>
<evidence type="ECO:0000256" key="1">
    <source>
        <dbReference type="SAM" id="MobiDB-lite"/>
    </source>
</evidence>
<dbReference type="AlphaFoldDB" id="A0A6A4RK96"/>
<organism evidence="2 3">
    <name type="scientific">Scophthalmus maximus</name>
    <name type="common">Turbot</name>
    <name type="synonym">Psetta maxima</name>
    <dbReference type="NCBI Taxonomy" id="52904"/>
    <lineage>
        <taxon>Eukaryota</taxon>
        <taxon>Metazoa</taxon>
        <taxon>Chordata</taxon>
        <taxon>Craniata</taxon>
        <taxon>Vertebrata</taxon>
        <taxon>Euteleostomi</taxon>
        <taxon>Actinopterygii</taxon>
        <taxon>Neopterygii</taxon>
        <taxon>Teleostei</taxon>
        <taxon>Neoteleostei</taxon>
        <taxon>Acanthomorphata</taxon>
        <taxon>Carangaria</taxon>
        <taxon>Pleuronectiformes</taxon>
        <taxon>Pleuronectoidei</taxon>
        <taxon>Scophthalmidae</taxon>
        <taxon>Scophthalmus</taxon>
    </lineage>
</organism>
<name>A0A6A4RK96_SCOMX</name>
<dbReference type="EMBL" id="VEVO01000023">
    <property type="protein sequence ID" value="KAF0022916.1"/>
    <property type="molecule type" value="Genomic_DNA"/>
</dbReference>